<dbReference type="EMBL" id="CH476736">
    <property type="protein sequence ID" value="EIE82577.1"/>
    <property type="molecule type" value="Genomic_DNA"/>
</dbReference>
<accession>I1C297</accession>
<reference evidence="1 2" key="1">
    <citation type="journal article" date="2009" name="PLoS Genet.">
        <title>Genomic analysis of the basal lineage fungus Rhizopus oryzae reveals a whole-genome duplication.</title>
        <authorList>
            <person name="Ma L.-J."/>
            <person name="Ibrahim A.S."/>
            <person name="Skory C."/>
            <person name="Grabherr M.G."/>
            <person name="Burger G."/>
            <person name="Butler M."/>
            <person name="Elias M."/>
            <person name="Idnurm A."/>
            <person name="Lang B.F."/>
            <person name="Sone T."/>
            <person name="Abe A."/>
            <person name="Calvo S.E."/>
            <person name="Corrochano L.M."/>
            <person name="Engels R."/>
            <person name="Fu J."/>
            <person name="Hansberg W."/>
            <person name="Kim J.-M."/>
            <person name="Kodira C.D."/>
            <person name="Koehrsen M.J."/>
            <person name="Liu B."/>
            <person name="Miranda-Saavedra D."/>
            <person name="O'Leary S."/>
            <person name="Ortiz-Castellanos L."/>
            <person name="Poulter R."/>
            <person name="Rodriguez-Romero J."/>
            <person name="Ruiz-Herrera J."/>
            <person name="Shen Y.-Q."/>
            <person name="Zeng Q."/>
            <person name="Galagan J."/>
            <person name="Birren B.W."/>
            <person name="Cuomo C.A."/>
            <person name="Wickes B.L."/>
        </authorList>
    </citation>
    <scope>NUCLEOTIDE SEQUENCE [LARGE SCALE GENOMIC DNA]</scope>
    <source>
        <strain evidence="2">RA 99-880 / ATCC MYA-4621 / FGSC 9543 / NRRL 43880</strain>
    </source>
</reference>
<proteinExistence type="predicted"/>
<dbReference type="RefSeq" id="XP_067517973.1">
    <property type="nucleotide sequence ID" value="XM_067661872.1"/>
</dbReference>
<dbReference type="Proteomes" id="UP000009138">
    <property type="component" value="Unassembled WGS sequence"/>
</dbReference>
<dbReference type="VEuPathDB" id="FungiDB:RO3G_07282"/>
<name>I1C297_RHIO9</name>
<dbReference type="AlphaFoldDB" id="I1C297"/>
<sequence>MPLNLLNVSWKVKLNIKPSAANDRYVVNGFDISNAFYQFQCYVKTMIDEDGSFCLEYHAQHILALSSIFLVKPLQFHEDVKPPG</sequence>
<evidence type="ECO:0000313" key="1">
    <source>
        <dbReference type="EMBL" id="EIE82577.1"/>
    </source>
</evidence>
<organism evidence="1 2">
    <name type="scientific">Rhizopus delemar (strain RA 99-880 / ATCC MYA-4621 / FGSC 9543 / NRRL 43880)</name>
    <name type="common">Mucormycosis agent</name>
    <name type="synonym">Rhizopus arrhizus var. delemar</name>
    <dbReference type="NCBI Taxonomy" id="246409"/>
    <lineage>
        <taxon>Eukaryota</taxon>
        <taxon>Fungi</taxon>
        <taxon>Fungi incertae sedis</taxon>
        <taxon>Mucoromycota</taxon>
        <taxon>Mucoromycotina</taxon>
        <taxon>Mucoromycetes</taxon>
        <taxon>Mucorales</taxon>
        <taxon>Mucorineae</taxon>
        <taxon>Rhizopodaceae</taxon>
        <taxon>Rhizopus</taxon>
    </lineage>
</organism>
<protein>
    <submittedName>
        <fullName evidence="1">Uncharacterized protein</fullName>
    </submittedName>
</protein>
<gene>
    <name evidence="1" type="ORF">RO3G_07282</name>
</gene>
<dbReference type="OMA" id="IFMNMDI"/>
<keyword evidence="2" id="KW-1185">Reference proteome</keyword>
<dbReference type="GeneID" id="93614253"/>
<dbReference type="OrthoDB" id="2289025at2759"/>
<dbReference type="InParanoid" id="I1C297"/>
<evidence type="ECO:0000313" key="2">
    <source>
        <dbReference type="Proteomes" id="UP000009138"/>
    </source>
</evidence>